<dbReference type="EMBL" id="AYZR01000008">
    <property type="protein sequence ID" value="KRM93414.1"/>
    <property type="molecule type" value="Genomic_DNA"/>
</dbReference>
<organism evidence="1 2">
    <name type="scientific">Lentilactobacillus senioris DSM 24302 = JCM 17472</name>
    <dbReference type="NCBI Taxonomy" id="1423802"/>
    <lineage>
        <taxon>Bacteria</taxon>
        <taxon>Bacillati</taxon>
        <taxon>Bacillota</taxon>
        <taxon>Bacilli</taxon>
        <taxon>Lactobacillales</taxon>
        <taxon>Lactobacillaceae</taxon>
        <taxon>Lentilactobacillus</taxon>
    </lineage>
</organism>
<dbReference type="STRING" id="1423802.FC56_GL000126"/>
<dbReference type="Proteomes" id="UP000051256">
    <property type="component" value="Unassembled WGS sequence"/>
</dbReference>
<gene>
    <name evidence="1" type="ORF">FC56_GL000126</name>
</gene>
<protein>
    <submittedName>
        <fullName evidence="1">Uncharacterized protein</fullName>
    </submittedName>
</protein>
<reference evidence="1 2" key="1">
    <citation type="journal article" date="2015" name="Genome Announc.">
        <title>Expanding the biotechnology potential of lactobacilli through comparative genomics of 213 strains and associated genera.</title>
        <authorList>
            <person name="Sun Z."/>
            <person name="Harris H.M."/>
            <person name="McCann A."/>
            <person name="Guo C."/>
            <person name="Argimon S."/>
            <person name="Zhang W."/>
            <person name="Yang X."/>
            <person name="Jeffery I.B."/>
            <person name="Cooney J.C."/>
            <person name="Kagawa T.F."/>
            <person name="Liu W."/>
            <person name="Song Y."/>
            <person name="Salvetti E."/>
            <person name="Wrobel A."/>
            <person name="Rasinkangas P."/>
            <person name="Parkhill J."/>
            <person name="Rea M.C."/>
            <person name="O'Sullivan O."/>
            <person name="Ritari J."/>
            <person name="Douillard F.P."/>
            <person name="Paul Ross R."/>
            <person name="Yang R."/>
            <person name="Briner A.E."/>
            <person name="Felis G.E."/>
            <person name="de Vos W.M."/>
            <person name="Barrangou R."/>
            <person name="Klaenhammer T.R."/>
            <person name="Caufield P.W."/>
            <person name="Cui Y."/>
            <person name="Zhang H."/>
            <person name="O'Toole P.W."/>
        </authorList>
    </citation>
    <scope>NUCLEOTIDE SEQUENCE [LARGE SCALE GENOMIC DNA]</scope>
    <source>
        <strain evidence="1 2">DSM 24302</strain>
    </source>
</reference>
<dbReference type="PATRIC" id="fig|1423802.4.peg.127"/>
<keyword evidence="2" id="KW-1185">Reference proteome</keyword>
<evidence type="ECO:0000313" key="2">
    <source>
        <dbReference type="Proteomes" id="UP000051256"/>
    </source>
</evidence>
<name>A0A0R2CZV2_9LACO</name>
<evidence type="ECO:0000313" key="1">
    <source>
        <dbReference type="EMBL" id="KRM93414.1"/>
    </source>
</evidence>
<proteinExistence type="predicted"/>
<sequence length="99" mass="11723">MIDLIRESQAKKRIPKSELRSIEAREQYYVETIQDHQELMPDLRVLLGESITESFSKFSRLEKQTFLQMLDRQGSSQQFSAAARNAFDRCRKKFYDTVD</sequence>
<comment type="caution">
    <text evidence="1">The sequence shown here is derived from an EMBL/GenBank/DDBJ whole genome shotgun (WGS) entry which is preliminary data.</text>
</comment>
<dbReference type="AlphaFoldDB" id="A0A0R2CZV2"/>
<accession>A0A0R2CZV2</accession>